<dbReference type="AlphaFoldDB" id="A0A183ESM3"/>
<feature type="region of interest" description="Disordered" evidence="1">
    <location>
        <begin position="116"/>
        <end position="145"/>
    </location>
</feature>
<dbReference type="WBParaSite" id="GPUH_0002399401-mRNA-1">
    <property type="protein sequence ID" value="GPUH_0002399401-mRNA-1"/>
    <property type="gene ID" value="GPUH_0002399401"/>
</dbReference>
<evidence type="ECO:0000313" key="2">
    <source>
        <dbReference type="EMBL" id="VDN42209.1"/>
    </source>
</evidence>
<dbReference type="InterPro" id="IPR011989">
    <property type="entry name" value="ARM-like"/>
</dbReference>
<dbReference type="Proteomes" id="UP000271098">
    <property type="component" value="Unassembled WGS sequence"/>
</dbReference>
<evidence type="ECO:0000313" key="4">
    <source>
        <dbReference type="WBParaSite" id="GPUH_0002399401-mRNA-1"/>
    </source>
</evidence>
<gene>
    <name evidence="2" type="ORF">GPUH_LOCUS23964</name>
</gene>
<feature type="compositionally biased region" description="Low complexity" evidence="1">
    <location>
        <begin position="136"/>
        <end position="145"/>
    </location>
</feature>
<dbReference type="EMBL" id="UYRT01099565">
    <property type="protein sequence ID" value="VDN42209.1"/>
    <property type="molecule type" value="Genomic_DNA"/>
</dbReference>
<evidence type="ECO:0000256" key="1">
    <source>
        <dbReference type="SAM" id="MobiDB-lite"/>
    </source>
</evidence>
<reference evidence="2 3" key="2">
    <citation type="submission" date="2018-11" db="EMBL/GenBank/DDBJ databases">
        <authorList>
            <consortium name="Pathogen Informatics"/>
        </authorList>
    </citation>
    <scope>NUCLEOTIDE SEQUENCE [LARGE SCALE GENOMIC DNA]</scope>
</reference>
<sequence>MCRDRDGDCAALLPVFCLYQGFVEDENLKRSALGLISELSSHPELAALYAADSALITTFQHYSRSRNQAFATYAEQAYERSMQGGNPSLLYQNCPGMVPATAHRVPVNPLLNHSAPLPAGGGGGAGHPSNTSPFNGYHPGQQQQHQYPHMYGPNTPFNGMTPHPGTAAAAPVTPQYPPAHHQQTPMSTPAPQISSYPSMEINTHIQSQVG</sequence>
<evidence type="ECO:0000313" key="3">
    <source>
        <dbReference type="Proteomes" id="UP000271098"/>
    </source>
</evidence>
<accession>A0A183ESM3</accession>
<organism evidence="4">
    <name type="scientific">Gongylonema pulchrum</name>
    <dbReference type="NCBI Taxonomy" id="637853"/>
    <lineage>
        <taxon>Eukaryota</taxon>
        <taxon>Metazoa</taxon>
        <taxon>Ecdysozoa</taxon>
        <taxon>Nematoda</taxon>
        <taxon>Chromadorea</taxon>
        <taxon>Rhabditida</taxon>
        <taxon>Spirurina</taxon>
        <taxon>Spiruromorpha</taxon>
        <taxon>Spiruroidea</taxon>
        <taxon>Gongylonematidae</taxon>
        <taxon>Gongylonema</taxon>
    </lineage>
</organism>
<proteinExistence type="predicted"/>
<reference evidence="4" key="1">
    <citation type="submission" date="2016-06" db="UniProtKB">
        <authorList>
            <consortium name="WormBaseParasite"/>
        </authorList>
    </citation>
    <scope>IDENTIFICATION</scope>
</reference>
<name>A0A183ESM3_9BILA</name>
<dbReference type="Gene3D" id="1.25.10.10">
    <property type="entry name" value="Leucine-rich Repeat Variant"/>
    <property type="match status" value="1"/>
</dbReference>
<keyword evidence="3" id="KW-1185">Reference proteome</keyword>
<protein>
    <submittedName>
        <fullName evidence="4">Sec16_C domain-containing protein</fullName>
    </submittedName>
</protein>